<dbReference type="SUPFAM" id="SSF53335">
    <property type="entry name" value="S-adenosyl-L-methionine-dependent methyltransferases"/>
    <property type="match status" value="1"/>
</dbReference>
<gene>
    <name evidence="2" type="ORF">JOF55_001306</name>
</gene>
<dbReference type="RefSeq" id="WP_310271035.1">
    <property type="nucleotide sequence ID" value="NZ_JAVDXW010000001.1"/>
</dbReference>
<evidence type="ECO:0008006" key="4">
    <source>
        <dbReference type="Google" id="ProtNLM"/>
    </source>
</evidence>
<dbReference type="Pfam" id="PF04672">
    <property type="entry name" value="Methyltransf_19"/>
    <property type="match status" value="1"/>
</dbReference>
<name>A0AAE3ZC19_9ACTN</name>
<reference evidence="2" key="1">
    <citation type="submission" date="2023-07" db="EMBL/GenBank/DDBJ databases">
        <title>Sequencing the genomes of 1000 actinobacteria strains.</title>
        <authorList>
            <person name="Klenk H.-P."/>
        </authorList>
    </citation>
    <scope>NUCLEOTIDE SEQUENCE</scope>
    <source>
        <strain evidence="2">DSM 45977</strain>
    </source>
</reference>
<sequence length="270" mass="29685">MTSRPDRQPEQVDLSKPSAARVYDYFLGGSSNFAIDREFAREALQIFPGAREYARLNRMFLQRAVRFMADNGIRQFLDIGSGIPTVGAVHEVAQAAAPESRVAYVDNEAVAIAHSEIMLEGNDNAIIVQGDMRAPEELLRDPDLTALLDTSEPIGVLMLAMLHFIPEQDDPAGLVERYRQLLAPGSYLAISHGTDDDLPEITALGDLYKNSTNPATLRTKQQVTALLQGFELVDPGIVFTPEWRPESPEEVGDDPQRSVAYAGVGYKPKS</sequence>
<evidence type="ECO:0000313" key="3">
    <source>
        <dbReference type="Proteomes" id="UP001180845"/>
    </source>
</evidence>
<dbReference type="AlphaFoldDB" id="A0AAE3ZC19"/>
<dbReference type="Proteomes" id="UP001180845">
    <property type="component" value="Unassembled WGS sequence"/>
</dbReference>
<keyword evidence="3" id="KW-1185">Reference proteome</keyword>
<dbReference type="EMBL" id="JAVDXW010000001">
    <property type="protein sequence ID" value="MDR7301125.1"/>
    <property type="molecule type" value="Genomic_DNA"/>
</dbReference>
<comment type="caution">
    <text evidence="2">The sequence shown here is derived from an EMBL/GenBank/DDBJ whole genome shotgun (WGS) entry which is preliminary data.</text>
</comment>
<protein>
    <recommendedName>
        <fullName evidence="4">S-adenosyl methyltransferase</fullName>
    </recommendedName>
</protein>
<proteinExistence type="predicted"/>
<dbReference type="InterPro" id="IPR029063">
    <property type="entry name" value="SAM-dependent_MTases_sf"/>
</dbReference>
<dbReference type="InterPro" id="IPR006764">
    <property type="entry name" value="SAM_dep_MeTrfase_SAV2177_type"/>
</dbReference>
<dbReference type="Gene3D" id="3.40.50.150">
    <property type="entry name" value="Vaccinia Virus protein VP39"/>
    <property type="match status" value="1"/>
</dbReference>
<accession>A0AAE3ZC19</accession>
<feature type="region of interest" description="Disordered" evidence="1">
    <location>
        <begin position="243"/>
        <end position="270"/>
    </location>
</feature>
<dbReference type="PIRSF" id="PIRSF017393">
    <property type="entry name" value="MTase_SAV2177"/>
    <property type="match status" value="1"/>
</dbReference>
<evidence type="ECO:0000313" key="2">
    <source>
        <dbReference type="EMBL" id="MDR7301125.1"/>
    </source>
</evidence>
<organism evidence="2 3">
    <name type="scientific">Haloactinomyces albus</name>
    <dbReference type="NCBI Taxonomy" id="1352928"/>
    <lineage>
        <taxon>Bacteria</taxon>
        <taxon>Bacillati</taxon>
        <taxon>Actinomycetota</taxon>
        <taxon>Actinomycetes</taxon>
        <taxon>Actinopolysporales</taxon>
        <taxon>Actinopolysporaceae</taxon>
        <taxon>Haloactinomyces</taxon>
    </lineage>
</organism>
<evidence type="ECO:0000256" key="1">
    <source>
        <dbReference type="SAM" id="MobiDB-lite"/>
    </source>
</evidence>